<dbReference type="InterPro" id="IPR018289">
    <property type="entry name" value="MULE_transposase_dom"/>
</dbReference>
<reference evidence="7" key="1">
    <citation type="submission" date="2022-11" db="UniProtKB">
        <authorList>
            <consortium name="WormBaseParasite"/>
        </authorList>
    </citation>
    <scope>IDENTIFICATION</scope>
</reference>
<dbReference type="SMART" id="SM00249">
    <property type="entry name" value="PHD"/>
    <property type="match status" value="1"/>
</dbReference>
<dbReference type="InterPro" id="IPR001965">
    <property type="entry name" value="Znf_PHD"/>
</dbReference>
<dbReference type="Proteomes" id="UP000887566">
    <property type="component" value="Unplaced"/>
</dbReference>
<evidence type="ECO:0000256" key="2">
    <source>
        <dbReference type="ARBA" id="ARBA00022771"/>
    </source>
</evidence>
<dbReference type="InterPro" id="IPR019787">
    <property type="entry name" value="Znf_PHD-finger"/>
</dbReference>
<keyword evidence="3" id="KW-0862">Zinc</keyword>
<dbReference type="InterPro" id="IPR011011">
    <property type="entry name" value="Znf_FYVE_PHD"/>
</dbReference>
<evidence type="ECO:0000256" key="1">
    <source>
        <dbReference type="ARBA" id="ARBA00022723"/>
    </source>
</evidence>
<keyword evidence="6" id="KW-1185">Reference proteome</keyword>
<dbReference type="PANTHER" id="PTHR33977">
    <property type="entry name" value="ZINC ION BINDING PROTEIN"/>
    <property type="match status" value="1"/>
</dbReference>
<dbReference type="Gene3D" id="3.30.40.10">
    <property type="entry name" value="Zinc/RING finger domain, C3HC4 (zinc finger)"/>
    <property type="match status" value="1"/>
</dbReference>
<evidence type="ECO:0000259" key="5">
    <source>
        <dbReference type="SMART" id="SM00249"/>
    </source>
</evidence>
<proteinExistence type="predicted"/>
<dbReference type="PANTHER" id="PTHR33977:SF1">
    <property type="entry name" value="ZINC ION BINDING PROTEIN"/>
    <property type="match status" value="1"/>
</dbReference>
<feature type="domain" description="Zinc finger PHD-type" evidence="5">
    <location>
        <begin position="658"/>
        <end position="703"/>
    </location>
</feature>
<keyword evidence="1" id="KW-0479">Metal-binding</keyword>
<dbReference type="WBParaSite" id="PSAMB.scaffold3470size18144.g21691.t1">
    <property type="protein sequence ID" value="PSAMB.scaffold3470size18144.g21691.t1"/>
    <property type="gene ID" value="PSAMB.scaffold3470size18144.g21691"/>
</dbReference>
<evidence type="ECO:0000256" key="3">
    <source>
        <dbReference type="ARBA" id="ARBA00022833"/>
    </source>
</evidence>
<dbReference type="GO" id="GO:0008270">
    <property type="term" value="F:zinc ion binding"/>
    <property type="evidence" value="ECO:0007669"/>
    <property type="project" value="UniProtKB-KW"/>
</dbReference>
<name>A0A914W8R0_9BILA</name>
<evidence type="ECO:0000256" key="4">
    <source>
        <dbReference type="SAM" id="MobiDB-lite"/>
    </source>
</evidence>
<dbReference type="SUPFAM" id="SSF57903">
    <property type="entry name" value="FYVE/PHD zinc finger"/>
    <property type="match status" value="1"/>
</dbReference>
<protein>
    <submittedName>
        <fullName evidence="7">Zinc finger PHD-type domain-containing protein</fullName>
    </submittedName>
</protein>
<evidence type="ECO:0000313" key="7">
    <source>
        <dbReference type="WBParaSite" id="PSAMB.scaffold3470size18144.g21691.t1"/>
    </source>
</evidence>
<dbReference type="Pfam" id="PF00628">
    <property type="entry name" value="PHD"/>
    <property type="match status" value="1"/>
</dbReference>
<organism evidence="6 7">
    <name type="scientific">Plectus sambesii</name>
    <dbReference type="NCBI Taxonomy" id="2011161"/>
    <lineage>
        <taxon>Eukaryota</taxon>
        <taxon>Metazoa</taxon>
        <taxon>Ecdysozoa</taxon>
        <taxon>Nematoda</taxon>
        <taxon>Chromadorea</taxon>
        <taxon>Plectida</taxon>
        <taxon>Plectina</taxon>
        <taxon>Plectoidea</taxon>
        <taxon>Plectidae</taxon>
        <taxon>Plectus</taxon>
    </lineage>
</organism>
<sequence>MRLTTIDALAAHIKEEHRNDISLKEKSFGSFLDFEEWKIGVRNDACIDFVARRQWRKTENYRSNVKHFNDDSVEVQYCLEHSGHEINRARLRLVPSEKALIAYYLREGNSTDWIVKKLRELHPLPSDRLFYISAQNVENIKMEWEVETSRLHAKDMASIAERVRRDADEDAENWSPFFSYSPAENQDGKGFRLGIMTREQEEWLKKYGNKGLCVDATHHSTRYKFLLVTVLVIDERQKGRPIAYYFCNAESEEELVPLFEGIKSRCGQLAPRIFMSDMAPAFFNAFTTVYGDATAVKKLVCAFHVMKSWRKRLYLDEHDASRRTKILLNLRVLTRWATREKFVQHLTALLSELTSMGREDFRRYLEDNYLTDEMLATWAPYNRRNEVVNTNTALERFHNTLKGNYLNRSENRRLDYTVQALLKYTADLSRDVEIMASVPSCFRQFRLLATHRNHRKALSFYNGNSGRVQSTADPNIYIVQSQSDANQSYVVKKLLPCACDSLARCRYDNCNVCYNEYECECFDSRGPASLASMHTPSKYAGIEDDTSLTDVSQPPNSGSREEMSTTLKNNIARLMLLIDGVSDDRQLELNAMVQSAIDFAVKNTRMVAPRQKWNGRPNNAPLQDVFKRTALATRKRRLLQTGDNARQIVSVPDAEISACSKCYKGETGSDWISCDRCNLWYHQDCAGVTEFAIDREFVCGLHTSNIAASTI</sequence>
<keyword evidence="2" id="KW-0863">Zinc-finger</keyword>
<dbReference type="AlphaFoldDB" id="A0A914W8R0"/>
<feature type="compositionally biased region" description="Polar residues" evidence="4">
    <location>
        <begin position="548"/>
        <end position="564"/>
    </location>
</feature>
<feature type="region of interest" description="Disordered" evidence="4">
    <location>
        <begin position="542"/>
        <end position="564"/>
    </location>
</feature>
<dbReference type="InterPro" id="IPR013083">
    <property type="entry name" value="Znf_RING/FYVE/PHD"/>
</dbReference>
<evidence type="ECO:0000313" key="6">
    <source>
        <dbReference type="Proteomes" id="UP000887566"/>
    </source>
</evidence>
<dbReference type="Pfam" id="PF10551">
    <property type="entry name" value="MULE"/>
    <property type="match status" value="1"/>
</dbReference>
<accession>A0A914W8R0</accession>
<dbReference type="CDD" id="cd15517">
    <property type="entry name" value="PHD_TCF19_like"/>
    <property type="match status" value="1"/>
</dbReference>